<protein>
    <submittedName>
        <fullName evidence="2">Uncharacterized protein</fullName>
    </submittedName>
</protein>
<evidence type="ECO:0000313" key="2">
    <source>
        <dbReference type="EMBL" id="KAK3367364.1"/>
    </source>
</evidence>
<comment type="caution">
    <text evidence="2">The sequence shown here is derived from an EMBL/GenBank/DDBJ whole genome shotgun (WGS) entry which is preliminary data.</text>
</comment>
<name>A0AAE0N2T9_9PEZI</name>
<dbReference type="Proteomes" id="UP001287356">
    <property type="component" value="Unassembled WGS sequence"/>
</dbReference>
<dbReference type="AlphaFoldDB" id="A0AAE0N2T9"/>
<proteinExistence type="predicted"/>
<sequence>METQSYFETITSRSALNRYKHVYQPLHQRSALPAASGWGRRELFESRVVVSSSRDSVLPYRAPSSGVFLKPPARVHNAELSKIIAPLYPGGNDLTETELVHLLGGTAGMFWAALHRFIGPRPLQLLRSLSLPQPFEPGDSSDDVEMSLPALNPRPASNGTQPPSSPTTRRLRR</sequence>
<reference evidence="2" key="2">
    <citation type="submission" date="2023-06" db="EMBL/GenBank/DDBJ databases">
        <authorList>
            <consortium name="Lawrence Berkeley National Laboratory"/>
            <person name="Haridas S."/>
            <person name="Hensen N."/>
            <person name="Bonometti L."/>
            <person name="Westerberg I."/>
            <person name="Brannstrom I.O."/>
            <person name="Guillou S."/>
            <person name="Cros-Aarteil S."/>
            <person name="Calhoun S."/>
            <person name="Kuo A."/>
            <person name="Mondo S."/>
            <person name="Pangilinan J."/>
            <person name="Riley R."/>
            <person name="Labutti K."/>
            <person name="Andreopoulos B."/>
            <person name="Lipzen A."/>
            <person name="Chen C."/>
            <person name="Yanf M."/>
            <person name="Daum C."/>
            <person name="Ng V."/>
            <person name="Clum A."/>
            <person name="Steindorff A."/>
            <person name="Ohm R."/>
            <person name="Martin F."/>
            <person name="Silar P."/>
            <person name="Natvig D."/>
            <person name="Lalanne C."/>
            <person name="Gautier V."/>
            <person name="Ament-Velasquez S.L."/>
            <person name="Kruys A."/>
            <person name="Hutchinson M.I."/>
            <person name="Powell A.J."/>
            <person name="Barry K."/>
            <person name="Miller A.N."/>
            <person name="Grigoriev I.V."/>
            <person name="Debuchy R."/>
            <person name="Gladieux P."/>
            <person name="Thoren M.H."/>
            <person name="Johannesson H."/>
        </authorList>
    </citation>
    <scope>NUCLEOTIDE SEQUENCE</scope>
    <source>
        <strain evidence="2">CBS 958.72</strain>
    </source>
</reference>
<reference evidence="2" key="1">
    <citation type="journal article" date="2023" name="Mol. Phylogenet. Evol.">
        <title>Genome-scale phylogeny and comparative genomics of the fungal order Sordariales.</title>
        <authorList>
            <person name="Hensen N."/>
            <person name="Bonometti L."/>
            <person name="Westerberg I."/>
            <person name="Brannstrom I.O."/>
            <person name="Guillou S."/>
            <person name="Cros-Aarteil S."/>
            <person name="Calhoun S."/>
            <person name="Haridas S."/>
            <person name="Kuo A."/>
            <person name="Mondo S."/>
            <person name="Pangilinan J."/>
            <person name="Riley R."/>
            <person name="LaButti K."/>
            <person name="Andreopoulos B."/>
            <person name="Lipzen A."/>
            <person name="Chen C."/>
            <person name="Yan M."/>
            <person name="Daum C."/>
            <person name="Ng V."/>
            <person name="Clum A."/>
            <person name="Steindorff A."/>
            <person name="Ohm R.A."/>
            <person name="Martin F."/>
            <person name="Silar P."/>
            <person name="Natvig D.O."/>
            <person name="Lalanne C."/>
            <person name="Gautier V."/>
            <person name="Ament-Velasquez S.L."/>
            <person name="Kruys A."/>
            <person name="Hutchinson M.I."/>
            <person name="Powell A.J."/>
            <person name="Barry K."/>
            <person name="Miller A.N."/>
            <person name="Grigoriev I.V."/>
            <person name="Debuchy R."/>
            <person name="Gladieux P."/>
            <person name="Hiltunen Thoren M."/>
            <person name="Johannesson H."/>
        </authorList>
    </citation>
    <scope>NUCLEOTIDE SEQUENCE</scope>
    <source>
        <strain evidence="2">CBS 958.72</strain>
    </source>
</reference>
<evidence type="ECO:0000256" key="1">
    <source>
        <dbReference type="SAM" id="MobiDB-lite"/>
    </source>
</evidence>
<feature type="region of interest" description="Disordered" evidence="1">
    <location>
        <begin position="134"/>
        <end position="173"/>
    </location>
</feature>
<dbReference type="EMBL" id="JAULSN010000007">
    <property type="protein sequence ID" value="KAK3367364.1"/>
    <property type="molecule type" value="Genomic_DNA"/>
</dbReference>
<organism evidence="2 3">
    <name type="scientific">Lasiosphaeria ovina</name>
    <dbReference type="NCBI Taxonomy" id="92902"/>
    <lineage>
        <taxon>Eukaryota</taxon>
        <taxon>Fungi</taxon>
        <taxon>Dikarya</taxon>
        <taxon>Ascomycota</taxon>
        <taxon>Pezizomycotina</taxon>
        <taxon>Sordariomycetes</taxon>
        <taxon>Sordariomycetidae</taxon>
        <taxon>Sordariales</taxon>
        <taxon>Lasiosphaeriaceae</taxon>
        <taxon>Lasiosphaeria</taxon>
    </lineage>
</organism>
<gene>
    <name evidence="2" type="ORF">B0T24DRAFT_389243</name>
</gene>
<accession>A0AAE0N2T9</accession>
<keyword evidence="3" id="KW-1185">Reference proteome</keyword>
<evidence type="ECO:0000313" key="3">
    <source>
        <dbReference type="Proteomes" id="UP001287356"/>
    </source>
</evidence>